<dbReference type="InterPro" id="IPR047002">
    <property type="entry name" value="Tcp10_C_sf"/>
</dbReference>
<feature type="domain" description="Centromere protein J C-terminal" evidence="4">
    <location>
        <begin position="1159"/>
        <end position="1186"/>
    </location>
</feature>
<feature type="compositionally biased region" description="Polar residues" evidence="3">
    <location>
        <begin position="887"/>
        <end position="906"/>
    </location>
</feature>
<feature type="region of interest" description="Disordered" evidence="3">
    <location>
        <begin position="115"/>
        <end position="150"/>
    </location>
</feature>
<feature type="domain" description="Centromere protein J C-terminal" evidence="4">
    <location>
        <begin position="1121"/>
        <end position="1154"/>
    </location>
</feature>
<dbReference type="InterPro" id="IPR026581">
    <property type="entry name" value="TCP10L/CENPJ"/>
</dbReference>
<feature type="compositionally biased region" description="Basic and acidic residues" evidence="3">
    <location>
        <begin position="877"/>
        <end position="886"/>
    </location>
</feature>
<feature type="region of interest" description="Disordered" evidence="3">
    <location>
        <begin position="845"/>
        <end position="935"/>
    </location>
</feature>
<dbReference type="InterPro" id="IPR009852">
    <property type="entry name" value="CENPJ_C_dom"/>
</dbReference>
<feature type="coiled-coil region" evidence="2">
    <location>
        <begin position="782"/>
        <end position="841"/>
    </location>
</feature>
<evidence type="ECO:0000313" key="7">
    <source>
        <dbReference type="RefSeq" id="XP_039235499.1"/>
    </source>
</evidence>
<dbReference type="GeneID" id="120322932"/>
<comment type="similarity">
    <text evidence="1">Belongs to the TCP10 family.</text>
</comment>
<evidence type="ECO:0000256" key="1">
    <source>
        <dbReference type="ARBA" id="ARBA00005627"/>
    </source>
</evidence>
<dbReference type="GO" id="GO:0061511">
    <property type="term" value="P:centriole elongation"/>
    <property type="evidence" value="ECO:0007669"/>
    <property type="project" value="TreeGrafter"/>
</dbReference>
<feature type="compositionally biased region" description="Basic and acidic residues" evidence="3">
    <location>
        <begin position="133"/>
        <end position="147"/>
    </location>
</feature>
<evidence type="ECO:0000259" key="5">
    <source>
        <dbReference type="Pfam" id="PF25779"/>
    </source>
</evidence>
<proteinExistence type="inferred from homology"/>
<feature type="region of interest" description="Disordered" evidence="3">
    <location>
        <begin position="964"/>
        <end position="1010"/>
    </location>
</feature>
<dbReference type="InterPro" id="IPR058029">
    <property type="entry name" value="Tubulin-bd_CENPJ"/>
</dbReference>
<feature type="compositionally biased region" description="Basic and acidic residues" evidence="3">
    <location>
        <begin position="845"/>
        <end position="860"/>
    </location>
</feature>
<dbReference type="GO" id="GO:0060271">
    <property type="term" value="P:cilium assembly"/>
    <property type="evidence" value="ECO:0007669"/>
    <property type="project" value="TreeGrafter"/>
</dbReference>
<feature type="domain" description="CENPJ tubulin-binding region" evidence="5">
    <location>
        <begin position="187"/>
        <end position="249"/>
    </location>
</feature>
<evidence type="ECO:0000313" key="6">
    <source>
        <dbReference type="Proteomes" id="UP000504627"/>
    </source>
</evidence>
<feature type="compositionally biased region" description="Basic and acidic residues" evidence="3">
    <location>
        <begin position="557"/>
        <end position="575"/>
    </location>
</feature>
<feature type="domain" description="Centromere protein J C-terminal" evidence="4">
    <location>
        <begin position="1084"/>
        <end position="1112"/>
    </location>
</feature>
<dbReference type="Pfam" id="PF25779">
    <property type="entry name" value="Tubulin-bind_CPAP"/>
    <property type="match status" value="1"/>
</dbReference>
<feature type="region of interest" description="Disordered" evidence="3">
    <location>
        <begin position="534"/>
        <end position="664"/>
    </location>
</feature>
<sequence>MDNSNVSTDNLGHNQAFQHTRQLYYSTSSDFFSQKLNSSVIQAGIHDANDTSEMFTPPLLPASEPGMNHCAPTYKTMEQTPGQQDQLMKKQMEQLQRLVAEQQKIIALYNPGISTEPLLQSTESPTKNLSRQDAQEENRKEKKDSSQLKEGFSEAFSAAKEEQREQLKEEISPSLFVIEGKIKTGSIEDRPVTSAIGIRQKTSEKFVEEQLKADNHLTEKQHKEQQSKAKITSLKVSLKRREVMARFKKIKQKTVKEDSKHSRRAGLNHWGNFFQSGQVNTGILQPGECPQLNLQVSNSVRMDTHEKKADCALAEWEIKTDCEAKVAEQSAEEKQVIGRDEDSKKNPVDSSQRRWPEILQPCPETITGMNLQVVEERETHHMDSLGQAGRTDGRPLESTLTKDLGRVDQSVKGHLIDGAKTPLEFLQRHYPLQDLETDCIKEAECSGGPAFTWGQKWVQVCPQELVLGSQNSESERQIHTGFKMVNDKIIKITCNPPEAAEKGGSSSALQQKWQRKRTVASTCQVASLSCESNCSSRNSDDNPKSHHVQHPSQHVTQRVDHTDRHLDLSDGHYASDESSGTEKMSAKMYSRSPPRKQGLQAISGQQDLSCSTSSSDSSTGTVCLKGSKARSSLQESLFHRTRLKRREHKPESKNENRDSGVKNLHLPSSRVAHEIPIFKIKEIPEVEELQKKLFTDTLEETQNILSRGLETGNNSGTPSLTVVNENDEKTMHFHRTRIDQPKTVRSQELTHTLEHNRDQTHPLQKEKIAQSKFRRTARVTEENVKSEEIQVLKQQIAGLQEEFKRSESCWRAAYSKLRDQVELLTRQNMELRDELRISEHQRWKAEKNPKAVNFLDRKSETPATDSSVQRAHPLRSVTKEHQEKKPSNCSIDRSTPTGRRTLNQGKLTPLEPEKVVHQPSSTGGKTDSRKSPGAVSHVTGLFKDFKEPNSSSCIKGMPLPISDSSEDMSLSHNHSNDTCSFVPCNNNEEREPPKLSGRSMLNQERRKSEEEVQEKIEYCDGKVEEVLTDGRRILTFRNGTKKEISVDKRTTTISFSNGDVKKIMPDQRVIYYYADAQTTHTAYPDGLKVLQFPNNQIEKHYPDGTQEIVFPDHTVKCLYSDGLKETFFPDGTVVKVEKNGDKIVIFSNGQKEIHTAQFKRREYPDGTVKTVYCNGRRETKYSTGRVQIKDEEGNLILDKK</sequence>
<feature type="domain" description="Centromere protein J C-terminal" evidence="4">
    <location>
        <begin position="1011"/>
        <end position="1044"/>
    </location>
</feature>
<dbReference type="Gene3D" id="2.60.450.20">
    <property type="match status" value="1"/>
</dbReference>
<dbReference type="Pfam" id="PF07202">
    <property type="entry name" value="Tcp10_C"/>
    <property type="match status" value="4"/>
</dbReference>
<accession>A0A7R5KGE9</accession>
<organism evidence="6 7">
    <name type="scientific">Pipra filicauda</name>
    <name type="common">Wire-tailed manakin</name>
    <dbReference type="NCBI Taxonomy" id="649802"/>
    <lineage>
        <taxon>Eukaryota</taxon>
        <taxon>Metazoa</taxon>
        <taxon>Chordata</taxon>
        <taxon>Craniata</taxon>
        <taxon>Vertebrata</taxon>
        <taxon>Euteleostomi</taxon>
        <taxon>Archelosauria</taxon>
        <taxon>Archosauria</taxon>
        <taxon>Dinosauria</taxon>
        <taxon>Saurischia</taxon>
        <taxon>Theropoda</taxon>
        <taxon>Coelurosauria</taxon>
        <taxon>Aves</taxon>
        <taxon>Neognathae</taxon>
        <taxon>Neoaves</taxon>
        <taxon>Telluraves</taxon>
        <taxon>Australaves</taxon>
        <taxon>Passeriformes</taxon>
        <taxon>Pipridae</taxon>
        <taxon>Pipra</taxon>
    </lineage>
</organism>
<reference evidence="7" key="1">
    <citation type="submission" date="2025-08" db="UniProtKB">
        <authorList>
            <consortium name="RefSeq"/>
        </authorList>
    </citation>
    <scope>IDENTIFICATION</scope>
    <source>
        <tissue evidence="7">Muscle</tissue>
    </source>
</reference>
<evidence type="ECO:0000259" key="4">
    <source>
        <dbReference type="Pfam" id="PF07202"/>
    </source>
</evidence>
<dbReference type="PANTHER" id="PTHR10331">
    <property type="entry name" value="T COMPLEX PROTEIN 10"/>
    <property type="match status" value="1"/>
</dbReference>
<protein>
    <submittedName>
        <fullName evidence="7">Centromere protein J-like</fullName>
    </submittedName>
</protein>
<dbReference type="PANTHER" id="PTHR10331:SF25">
    <property type="entry name" value="T-COMPLEX PROTEIN 10A-RELATED"/>
    <property type="match status" value="1"/>
</dbReference>
<keyword evidence="6" id="KW-1185">Reference proteome</keyword>
<feature type="region of interest" description="Disordered" evidence="3">
    <location>
        <begin position="331"/>
        <end position="352"/>
    </location>
</feature>
<gene>
    <name evidence="7" type="primary">LOC120322932</name>
</gene>
<feature type="compositionally biased region" description="Basic and acidic residues" evidence="3">
    <location>
        <begin position="648"/>
        <end position="660"/>
    </location>
</feature>
<evidence type="ECO:0000256" key="2">
    <source>
        <dbReference type="SAM" id="Coils"/>
    </source>
</evidence>
<dbReference type="RefSeq" id="XP_039235499.1">
    <property type="nucleotide sequence ID" value="XM_039379565.1"/>
</dbReference>
<keyword evidence="2" id="KW-0175">Coiled coil</keyword>
<feature type="compositionally biased region" description="Low complexity" evidence="3">
    <location>
        <begin position="603"/>
        <end position="624"/>
    </location>
</feature>
<dbReference type="Proteomes" id="UP000504627">
    <property type="component" value="Unplaced"/>
</dbReference>
<feature type="compositionally biased region" description="Polar residues" evidence="3">
    <location>
        <begin position="117"/>
        <end position="132"/>
    </location>
</feature>
<dbReference type="AlphaFoldDB" id="A0A7R5KGE9"/>
<dbReference type="GO" id="GO:0015631">
    <property type="term" value="F:tubulin binding"/>
    <property type="evidence" value="ECO:0007669"/>
    <property type="project" value="TreeGrafter"/>
</dbReference>
<name>A0A7R5KGE9_9PASS</name>
<dbReference type="GO" id="GO:0005813">
    <property type="term" value="C:centrosome"/>
    <property type="evidence" value="ECO:0007669"/>
    <property type="project" value="TreeGrafter"/>
</dbReference>
<feature type="compositionally biased region" description="Polar residues" evidence="3">
    <location>
        <begin position="967"/>
        <end position="986"/>
    </location>
</feature>
<dbReference type="InParanoid" id="A0A7R5KGE9"/>
<dbReference type="GO" id="GO:0005814">
    <property type="term" value="C:centriole"/>
    <property type="evidence" value="ECO:0007669"/>
    <property type="project" value="TreeGrafter"/>
</dbReference>
<evidence type="ECO:0000256" key="3">
    <source>
        <dbReference type="SAM" id="MobiDB-lite"/>
    </source>
</evidence>